<proteinExistence type="predicted"/>
<dbReference type="PANTHER" id="PTHR12277">
    <property type="entry name" value="ALPHA/BETA HYDROLASE DOMAIN-CONTAINING PROTEIN"/>
    <property type="match status" value="1"/>
</dbReference>
<name>A0A8J8NN89_HALGN</name>
<evidence type="ECO:0000313" key="2">
    <source>
        <dbReference type="Proteomes" id="UP000785679"/>
    </source>
</evidence>
<dbReference type="OrthoDB" id="10249433at2759"/>
<dbReference type="AlphaFoldDB" id="A0A8J8NN89"/>
<protein>
    <submittedName>
        <fullName evidence="1">Uncharacterized protein</fullName>
    </submittedName>
</protein>
<dbReference type="InterPro" id="IPR029058">
    <property type="entry name" value="AB_hydrolase_fold"/>
</dbReference>
<dbReference type="SUPFAM" id="SSF53474">
    <property type="entry name" value="alpha/beta-Hydrolases"/>
    <property type="match status" value="1"/>
</dbReference>
<keyword evidence="2" id="KW-1185">Reference proteome</keyword>
<evidence type="ECO:0000313" key="1">
    <source>
        <dbReference type="EMBL" id="TNV78421.1"/>
    </source>
</evidence>
<reference evidence="1" key="1">
    <citation type="submission" date="2019-06" db="EMBL/GenBank/DDBJ databases">
        <authorList>
            <person name="Zheng W."/>
        </authorList>
    </citation>
    <scope>NUCLEOTIDE SEQUENCE</scope>
    <source>
        <strain evidence="1">QDHG01</strain>
    </source>
</reference>
<organism evidence="1 2">
    <name type="scientific">Halteria grandinella</name>
    <dbReference type="NCBI Taxonomy" id="5974"/>
    <lineage>
        <taxon>Eukaryota</taxon>
        <taxon>Sar</taxon>
        <taxon>Alveolata</taxon>
        <taxon>Ciliophora</taxon>
        <taxon>Intramacronucleata</taxon>
        <taxon>Spirotrichea</taxon>
        <taxon>Stichotrichia</taxon>
        <taxon>Sporadotrichida</taxon>
        <taxon>Halteriidae</taxon>
        <taxon>Halteria</taxon>
    </lineage>
</organism>
<accession>A0A8J8NN89</accession>
<dbReference type="Gene3D" id="3.40.50.1820">
    <property type="entry name" value="alpha/beta hydrolase"/>
    <property type="match status" value="1"/>
</dbReference>
<dbReference type="PANTHER" id="PTHR12277:SF197">
    <property type="entry name" value="CHROMOSOME UNDETERMINED SCAFFOLD_38, WHOLE GENOME SHOTGUN SEQUENCE"/>
    <property type="match status" value="1"/>
</dbReference>
<sequence length="398" mass="45217">MQQFWQLAIKSSARQLHLVFLNSSRLFFNFLSKGDEDAFFLFPLPLPRTTDAKVALIRKRIIRITSFSVFIFQKQYIRLMDFNHFIFPAPESSYSQDDYQGELLFIPRRKKPILPHLDPSLPIPCLYMPCHNGGGGSTKLMIYFHGNAEDLGLSWELLDHLRSSLKMHVLAVEYPGYGIYPGVPTAEKILEDALSVWEYLTLELGVKRTEIILFGRSLGSGPAIELAAHVNPCALLLMTAYLSIREVVRSLAGGMAAYLVHKRFRNIENIKEVGCPTFLIHGQRDTLIPASHSQELHSACGGPASLLLSNDMDHNEFDFYEDLSHPFNFFLQQCGISSNPTTQTQQSPESVSPAMLGDTFCPYVLKFPNELKYRDNPDPRFTVKRKENLCSKFQKIFS</sequence>
<comment type="caution">
    <text evidence="1">The sequence shown here is derived from an EMBL/GenBank/DDBJ whole genome shotgun (WGS) entry which is preliminary data.</text>
</comment>
<dbReference type="Proteomes" id="UP000785679">
    <property type="component" value="Unassembled WGS sequence"/>
</dbReference>
<gene>
    <name evidence="1" type="ORF">FGO68_gene6454</name>
</gene>
<dbReference type="EMBL" id="RRYP01010375">
    <property type="protein sequence ID" value="TNV78421.1"/>
    <property type="molecule type" value="Genomic_DNA"/>
</dbReference>